<proteinExistence type="predicted"/>
<dbReference type="Gene3D" id="1.10.10.10">
    <property type="entry name" value="Winged helix-like DNA-binding domain superfamily/Winged helix DNA-binding domain"/>
    <property type="match status" value="1"/>
</dbReference>
<protein>
    <submittedName>
        <fullName evidence="1">Sigma-70 family RNA polymerase sigma factor</fullName>
    </submittedName>
</protein>
<sequence length="181" mass="20845">MKNEAIIEKTAMVTAKEVVSELKKQGLLKDKRQTPFQKTETLLYNYKNFKAAIEDKLEQIKEIELVGLPKRSPSITSFSSSGSNEVKSESDKVEEKISAIDNSIQDTRRFISIIDAALDSLKKDTYFDIIRLKYFEGMNGEDIAEYYQVDVRTIARNKNRLINKLQIRLFSDEVIGQLFHN</sequence>
<accession>A0A7G9W8C4</accession>
<dbReference type="SUPFAM" id="SSF88659">
    <property type="entry name" value="Sigma3 and sigma4 domains of RNA polymerase sigma factors"/>
    <property type="match status" value="1"/>
</dbReference>
<dbReference type="KEGG" id="acae:HYG86_09195"/>
<evidence type="ECO:0000313" key="1">
    <source>
        <dbReference type="EMBL" id="QNO14936.1"/>
    </source>
</evidence>
<dbReference type="AlphaFoldDB" id="A0A7G9W8C4"/>
<name>A0A7G9W8C4_ALKCA</name>
<organism evidence="1 2">
    <name type="scientific">Alkalicella caledoniensis</name>
    <dbReference type="NCBI Taxonomy" id="2731377"/>
    <lineage>
        <taxon>Bacteria</taxon>
        <taxon>Bacillati</taxon>
        <taxon>Bacillota</taxon>
        <taxon>Clostridia</taxon>
        <taxon>Eubacteriales</taxon>
        <taxon>Proteinivoracaceae</taxon>
        <taxon>Alkalicella</taxon>
    </lineage>
</organism>
<reference evidence="1 2" key="1">
    <citation type="submission" date="2020-07" db="EMBL/GenBank/DDBJ databases">
        <title>Alkalicella. sp. LB2 genome.</title>
        <authorList>
            <person name="Postec A."/>
            <person name="Quemeneur M."/>
        </authorList>
    </citation>
    <scope>NUCLEOTIDE SEQUENCE [LARGE SCALE GENOMIC DNA]</scope>
    <source>
        <strain evidence="1 2">LB2</strain>
    </source>
</reference>
<dbReference type="InterPro" id="IPR036388">
    <property type="entry name" value="WH-like_DNA-bd_sf"/>
</dbReference>
<dbReference type="EMBL" id="CP058559">
    <property type="protein sequence ID" value="QNO14936.1"/>
    <property type="molecule type" value="Genomic_DNA"/>
</dbReference>
<keyword evidence="2" id="KW-1185">Reference proteome</keyword>
<evidence type="ECO:0000313" key="2">
    <source>
        <dbReference type="Proteomes" id="UP000516160"/>
    </source>
</evidence>
<dbReference type="RefSeq" id="WP_213165300.1">
    <property type="nucleotide sequence ID" value="NZ_CP058559.1"/>
</dbReference>
<dbReference type="InterPro" id="IPR013324">
    <property type="entry name" value="RNA_pol_sigma_r3/r4-like"/>
</dbReference>
<gene>
    <name evidence="1" type="ORF">HYG86_09195</name>
</gene>
<dbReference type="Proteomes" id="UP000516160">
    <property type="component" value="Chromosome"/>
</dbReference>